<feature type="transmembrane region" description="Helical" evidence="5">
    <location>
        <begin position="150"/>
        <end position="173"/>
    </location>
</feature>
<feature type="transmembrane region" description="Helical" evidence="5">
    <location>
        <begin position="10"/>
        <end position="28"/>
    </location>
</feature>
<organism evidence="7 9">
    <name type="scientific">Flavobacterium hydatis</name>
    <name type="common">Cytophaga aquatilis</name>
    <dbReference type="NCBI Taxonomy" id="991"/>
    <lineage>
        <taxon>Bacteria</taxon>
        <taxon>Pseudomonadati</taxon>
        <taxon>Bacteroidota</taxon>
        <taxon>Flavobacteriia</taxon>
        <taxon>Flavobacteriales</taxon>
        <taxon>Flavobacteriaceae</taxon>
        <taxon>Flavobacterium</taxon>
    </lineage>
</organism>
<dbReference type="STRING" id="991.IW20_07330"/>
<keyword evidence="10" id="KW-1185">Reference proteome</keyword>
<evidence type="ECO:0000313" key="8">
    <source>
        <dbReference type="EMBL" id="OXA93692.1"/>
    </source>
</evidence>
<dbReference type="GO" id="GO:0030416">
    <property type="term" value="P:methylamine metabolic process"/>
    <property type="evidence" value="ECO:0007669"/>
    <property type="project" value="InterPro"/>
</dbReference>
<dbReference type="Proteomes" id="UP000028712">
    <property type="component" value="Unassembled WGS sequence"/>
</dbReference>
<feature type="transmembrane region" description="Helical" evidence="5">
    <location>
        <begin position="120"/>
        <end position="138"/>
    </location>
</feature>
<comment type="caution">
    <text evidence="7">The sequence shown here is derived from an EMBL/GenBank/DDBJ whole genome shotgun (WGS) entry which is preliminary data.</text>
</comment>
<feature type="transmembrane region" description="Helical" evidence="5">
    <location>
        <begin position="53"/>
        <end position="71"/>
    </location>
</feature>
<dbReference type="eggNOG" id="ENOG502Z9VN">
    <property type="taxonomic scope" value="Bacteria"/>
</dbReference>
<accession>A0A086AM58</accession>
<sequence length="509" mass="57940">MKLNTKSKNIILDITCLLYVFLLVYAAMNKGLDFENFKVELGQSPLLSAFADWISWAVLIGEFVIAILLLFPSTRIKGLYAGFCLMTMFTAYIFIMLNYSSFLPCSCGGILEKMSWQEHLLFNIFFVLIAGLALWLNHPQSNSGKKSTRLLSYPIQLVLTFLLSCVAVIILFLTSEEIIHHQNPFIRRYPHHPITLTHTLDLKYNSYYFAGAGNGKLYLGNYTVPMYLLSIDNKLQQQKIRATFNRDSFSFKSVRMSVRPPFFYIIDGSAPAIFSGRITNWKAKLQEPRPPYFGTAVPIDSSTIAFRGISKTNSNNILGVFTAGSQSKISMAPELLQKQIDGVFDTDGMLHYSEEMKRIVYLYSYRNEYIVADENGTLDYRGNTIDTVSRAQIKVAYLKEKTEQTMAKPTLTVNACSSVFGHLLFVNSNVPGRYEQKEVWKQASVIDVYDLNKKAYLFSFHIYGIDGKKLRNFLVTPTHVYVLIDTKLVVYQLNEILKNEIKRVAGKSL</sequence>
<feature type="transmembrane region" description="Helical" evidence="5">
    <location>
        <begin position="78"/>
        <end position="100"/>
    </location>
</feature>
<evidence type="ECO:0000256" key="1">
    <source>
        <dbReference type="ARBA" id="ARBA00004141"/>
    </source>
</evidence>
<keyword evidence="3 5" id="KW-1133">Transmembrane helix</keyword>
<gene>
    <name evidence="8" type="ORF">B0A62_13170</name>
    <name evidence="7" type="ORF">IW20_07330</name>
</gene>
<evidence type="ECO:0000256" key="3">
    <source>
        <dbReference type="ARBA" id="ARBA00022989"/>
    </source>
</evidence>
<name>A0A086AM58_FLAHY</name>
<evidence type="ECO:0000313" key="7">
    <source>
        <dbReference type="EMBL" id="KFF17772.1"/>
    </source>
</evidence>
<evidence type="ECO:0000313" key="9">
    <source>
        <dbReference type="Proteomes" id="UP000028712"/>
    </source>
</evidence>
<evidence type="ECO:0000256" key="5">
    <source>
        <dbReference type="SAM" id="Phobius"/>
    </source>
</evidence>
<evidence type="ECO:0000256" key="2">
    <source>
        <dbReference type="ARBA" id="ARBA00022692"/>
    </source>
</evidence>
<reference evidence="7 9" key="1">
    <citation type="submission" date="2014-07" db="EMBL/GenBank/DDBJ databases">
        <title>Genome of Flavobacterium hydatis DSM 2063.</title>
        <authorList>
            <person name="Pipes S.E."/>
            <person name="Stropko S.J."/>
            <person name="Newman J.D."/>
        </authorList>
    </citation>
    <scope>NUCLEOTIDE SEQUENCE [LARGE SCALE GENOMIC DNA]</scope>
    <source>
        <strain evidence="7 9">DSM 2063</strain>
    </source>
</reference>
<dbReference type="EMBL" id="JPRM01000008">
    <property type="protein sequence ID" value="KFF17772.1"/>
    <property type="molecule type" value="Genomic_DNA"/>
</dbReference>
<dbReference type="Proteomes" id="UP000198424">
    <property type="component" value="Unassembled WGS sequence"/>
</dbReference>
<evidence type="ECO:0000259" key="6">
    <source>
        <dbReference type="Pfam" id="PF07291"/>
    </source>
</evidence>
<proteinExistence type="predicted"/>
<dbReference type="InterPro" id="IPR009908">
    <property type="entry name" value="Methylamine_util_MauE"/>
</dbReference>
<dbReference type="EMBL" id="MUGY01000013">
    <property type="protein sequence ID" value="OXA93692.1"/>
    <property type="molecule type" value="Genomic_DNA"/>
</dbReference>
<evidence type="ECO:0000313" key="10">
    <source>
        <dbReference type="Proteomes" id="UP000198424"/>
    </source>
</evidence>
<dbReference type="AlphaFoldDB" id="A0A086AM58"/>
<dbReference type="Pfam" id="PF07291">
    <property type="entry name" value="MauE"/>
    <property type="match status" value="1"/>
</dbReference>
<comment type="subcellular location">
    <subcellularLocation>
        <location evidence="1">Membrane</location>
        <topology evidence="1">Multi-pass membrane protein</topology>
    </subcellularLocation>
</comment>
<keyword evidence="4 5" id="KW-0472">Membrane</keyword>
<dbReference type="GO" id="GO:0016020">
    <property type="term" value="C:membrane"/>
    <property type="evidence" value="ECO:0007669"/>
    <property type="project" value="UniProtKB-SubCell"/>
</dbReference>
<protein>
    <recommendedName>
        <fullName evidence="6">Methylamine utilisation protein MauE domain-containing protein</fullName>
    </recommendedName>
</protein>
<keyword evidence="2 5" id="KW-0812">Transmembrane</keyword>
<dbReference type="OrthoDB" id="673785at2"/>
<feature type="domain" description="Methylamine utilisation protein MauE" evidence="6">
    <location>
        <begin position="9"/>
        <end position="136"/>
    </location>
</feature>
<evidence type="ECO:0000256" key="4">
    <source>
        <dbReference type="ARBA" id="ARBA00023136"/>
    </source>
</evidence>
<dbReference type="RefSeq" id="WP_035620376.1">
    <property type="nucleotide sequence ID" value="NZ_JBEWQG010000002.1"/>
</dbReference>
<reference evidence="8 10" key="2">
    <citation type="submission" date="2016-11" db="EMBL/GenBank/DDBJ databases">
        <title>Whole genomes of Flavobacteriaceae.</title>
        <authorList>
            <person name="Stine C."/>
            <person name="Li C."/>
            <person name="Tadesse D."/>
        </authorList>
    </citation>
    <scope>NUCLEOTIDE SEQUENCE [LARGE SCALE GENOMIC DNA]</scope>
    <source>
        <strain evidence="8 10">ATCC 29551</strain>
    </source>
</reference>